<proteinExistence type="inferred from homology"/>
<comment type="subunit">
    <text evidence="1">Component of the lipopolysaccharide transport and assembly complex.</text>
</comment>
<accession>A0A2S0MVH1</accession>
<keyword evidence="1" id="KW-0732">Signal</keyword>
<organism evidence="3 4">
    <name type="scientific">Pukyongiella litopenaei</name>
    <dbReference type="NCBI Taxonomy" id="2605946"/>
    <lineage>
        <taxon>Bacteria</taxon>
        <taxon>Pseudomonadati</taxon>
        <taxon>Pseudomonadota</taxon>
        <taxon>Alphaproteobacteria</taxon>
        <taxon>Rhodobacterales</taxon>
        <taxon>Paracoccaceae</taxon>
        <taxon>Pukyongiella</taxon>
    </lineage>
</organism>
<keyword evidence="4" id="KW-1185">Reference proteome</keyword>
<dbReference type="RefSeq" id="WP_106474203.1">
    <property type="nucleotide sequence ID" value="NZ_CP027665.1"/>
</dbReference>
<feature type="signal peptide" evidence="1">
    <location>
        <begin position="1"/>
        <end position="19"/>
    </location>
</feature>
<keyword evidence="1" id="KW-0998">Cell outer membrane</keyword>
<dbReference type="InterPro" id="IPR020889">
    <property type="entry name" value="LipoPS_assembly_LptD"/>
</dbReference>
<dbReference type="GO" id="GO:0015920">
    <property type="term" value="P:lipopolysaccharide transport"/>
    <property type="evidence" value="ECO:0007669"/>
    <property type="project" value="InterPro"/>
</dbReference>
<evidence type="ECO:0000259" key="2">
    <source>
        <dbReference type="Pfam" id="PF04453"/>
    </source>
</evidence>
<dbReference type="AlphaFoldDB" id="A0A2S0MVH1"/>
<dbReference type="PANTHER" id="PTHR30189:SF1">
    <property type="entry name" value="LPS-ASSEMBLY PROTEIN LPTD"/>
    <property type="match status" value="1"/>
</dbReference>
<dbReference type="Pfam" id="PF04453">
    <property type="entry name" value="LptD"/>
    <property type="match status" value="1"/>
</dbReference>
<comment type="similarity">
    <text evidence="1">Belongs to the LptD family.</text>
</comment>
<dbReference type="InterPro" id="IPR050218">
    <property type="entry name" value="LptD"/>
</dbReference>
<dbReference type="Proteomes" id="UP000237655">
    <property type="component" value="Chromosome"/>
</dbReference>
<reference evidence="4" key="1">
    <citation type="submission" date="2018-03" db="EMBL/GenBank/DDBJ databases">
        <title>Genomic analysis of the strain SH-1 isolated from shrimp intestine.</title>
        <authorList>
            <person name="Kim Y.-S."/>
            <person name="Kim S.-E."/>
            <person name="Kim K.-H."/>
        </authorList>
    </citation>
    <scope>NUCLEOTIDE SEQUENCE [LARGE SCALE GENOMIC DNA]</scope>
    <source>
        <strain evidence="4">SH-1</strain>
    </source>
</reference>
<evidence type="ECO:0000313" key="3">
    <source>
        <dbReference type="EMBL" id="AVO39900.1"/>
    </source>
</evidence>
<gene>
    <name evidence="1" type="primary">lptD</name>
    <name evidence="3" type="ORF">C6Y53_18640</name>
</gene>
<dbReference type="KEGG" id="thas:C6Y53_18640"/>
<comment type="function">
    <text evidence="1">Involved in the assembly of lipopolysaccharide (LPS) at the surface of the outer membrane.</text>
</comment>
<dbReference type="InterPro" id="IPR007543">
    <property type="entry name" value="LptD_C"/>
</dbReference>
<dbReference type="GO" id="GO:0043165">
    <property type="term" value="P:Gram-negative-bacterium-type cell outer membrane assembly"/>
    <property type="evidence" value="ECO:0007669"/>
    <property type="project" value="UniProtKB-UniRule"/>
</dbReference>
<sequence length="716" mass="80271" precursor="true">MRRWIAAIAILLGTGLSAAAQEADTATAQEADTAPAPSSLVADRVFITPDRTLVAEGNVEAFQGDTRISARRITFDRDNDKLSIEGPVRIDQGGRITVLATGAELDTGLQNGLISGARVVMDQQLQLAALQMTRVGGRYSQLFKTAVTSCRVCADGRPPLWQIRARKIIHDQQERQLYFEDAQFRVLDIPVFYFPRFRLPDPTLDRARGFLVPSVRTTSELGPGVKIPYFFPIGPHRDLTVEPYLSPKTRTLGFRYRQAYRAGRLNIEGAYTRDDLMPGEHRGYLFSDGWFNLPRDFRLTFDIEAVSDDSYVNDYGLPDVDRLRSEIRLERIKRDDFFHIGLIHFESLRDSDNEETLPSFVADAAWEKRFHPGGIGGELRTGLLFHTHHRRSDEDVIGRDVQRATADFSWRRNWVFGNGLRADWLMGVSADLFRIHQDSTYPGDILRTSPRAALKLAYPMMRTTATGATHLIEPVVQVGWTDLHGGNVPVDESRFVEFDRGNLLSLSRFPAPDQREHRPTFVYGVNWSRYAPGGWQASATLGQVFRTTANPGFSVSSGLSGTSSDLLVAGQILTDQGLALTGRTLLDGDLGINKAEIRGDWFGDRLGLSSTYLWLGADSIEGRSKAQSEFWFDGEYLIHSQWTARAHLRYDITDNLATRAGFGVVYRNECVTVDVSVQRRYTSSTSVVPTTDFGFTIALNGFSIDGNEDRYRRKCS</sequence>
<keyword evidence="1" id="KW-0472">Membrane</keyword>
<dbReference type="GO" id="GO:1990351">
    <property type="term" value="C:transporter complex"/>
    <property type="evidence" value="ECO:0007669"/>
    <property type="project" value="TreeGrafter"/>
</dbReference>
<feature type="domain" description="LptD C-terminal" evidence="2">
    <location>
        <begin position="281"/>
        <end position="642"/>
    </location>
</feature>
<dbReference type="GO" id="GO:0009279">
    <property type="term" value="C:cell outer membrane"/>
    <property type="evidence" value="ECO:0007669"/>
    <property type="project" value="UniProtKB-SubCell"/>
</dbReference>
<comment type="subcellular location">
    <subcellularLocation>
        <location evidence="1">Cell outer membrane</location>
    </subcellularLocation>
</comment>
<evidence type="ECO:0000256" key="1">
    <source>
        <dbReference type="HAMAP-Rule" id="MF_01411"/>
    </source>
</evidence>
<name>A0A2S0MVH1_9RHOB</name>
<dbReference type="HAMAP" id="MF_01411">
    <property type="entry name" value="LPS_assembly_LptD"/>
    <property type="match status" value="1"/>
</dbReference>
<feature type="chain" id="PRO_5015792223" description="LPS-assembly protein LptD" evidence="1">
    <location>
        <begin position="20"/>
        <end position="716"/>
    </location>
</feature>
<comment type="caution">
    <text evidence="1">Lacks conserved residue(s) required for the propagation of feature annotation.</text>
</comment>
<evidence type="ECO:0000313" key="4">
    <source>
        <dbReference type="Proteomes" id="UP000237655"/>
    </source>
</evidence>
<protein>
    <recommendedName>
        <fullName evidence="1">LPS-assembly protein LptD</fullName>
    </recommendedName>
</protein>
<dbReference type="EMBL" id="CP027665">
    <property type="protein sequence ID" value="AVO39900.1"/>
    <property type="molecule type" value="Genomic_DNA"/>
</dbReference>
<dbReference type="PANTHER" id="PTHR30189">
    <property type="entry name" value="LPS-ASSEMBLY PROTEIN"/>
    <property type="match status" value="1"/>
</dbReference>